<evidence type="ECO:0000313" key="1">
    <source>
        <dbReference type="EMBL" id="SFV76184.1"/>
    </source>
</evidence>
<dbReference type="AlphaFoldDB" id="A0A1W1D6E6"/>
<proteinExistence type="predicted"/>
<accession>A0A1W1D6E6</accession>
<protein>
    <submittedName>
        <fullName evidence="1">Uncharacterized protein</fullName>
    </submittedName>
</protein>
<sequence length="49" mass="5802">MHRQTHANYFQCLNENTHKVASHKLPSNLLMQQIQRVMFDCDKKNSTIT</sequence>
<name>A0A1W1D6E6_9ZZZZ</name>
<gene>
    <name evidence="1" type="ORF">MNB_SUP05-10-949</name>
</gene>
<dbReference type="EMBL" id="FPHQ01000068">
    <property type="protein sequence ID" value="SFV76184.1"/>
    <property type="molecule type" value="Genomic_DNA"/>
</dbReference>
<reference evidence="1" key="1">
    <citation type="submission" date="2016-10" db="EMBL/GenBank/DDBJ databases">
        <authorList>
            <person name="de Groot N.N."/>
        </authorList>
    </citation>
    <scope>NUCLEOTIDE SEQUENCE</scope>
</reference>
<organism evidence="1">
    <name type="scientific">hydrothermal vent metagenome</name>
    <dbReference type="NCBI Taxonomy" id="652676"/>
    <lineage>
        <taxon>unclassified sequences</taxon>
        <taxon>metagenomes</taxon>
        <taxon>ecological metagenomes</taxon>
    </lineage>
</organism>